<dbReference type="Proteomes" id="UP000008561">
    <property type="component" value="Chromosome"/>
</dbReference>
<protein>
    <submittedName>
        <fullName evidence="2">Uncharacterized protein</fullName>
    </submittedName>
</protein>
<evidence type="ECO:0000313" key="2">
    <source>
        <dbReference type="EMBL" id="ABW68331.1"/>
    </source>
</evidence>
<dbReference type="RefSeq" id="WP_012175943.1">
    <property type="nucleotide sequence ID" value="NC_009943.1"/>
</dbReference>
<dbReference type="PROSITE" id="PS51257">
    <property type="entry name" value="PROKAR_LIPOPROTEIN"/>
    <property type="match status" value="1"/>
</dbReference>
<dbReference type="KEGG" id="dol:Dole_2527"/>
<proteinExistence type="predicted"/>
<dbReference type="HOGENOM" id="CLU_563528_0_0_7"/>
<feature type="signal peptide" evidence="1">
    <location>
        <begin position="1"/>
        <end position="21"/>
    </location>
</feature>
<sequence>MRTSFFFLVLFCCVAVGLVAAGCGKESDSRKEVTPEKIAPVPSPTVAKSARELRMKVDLDALPADDLPAAVKMIREAQQWADRKDALARPAPGDATDMLPYMTLKMNDAVLEETFALGRGFMLKSQRAAGNFGYMYDWLKKEWVPGDSQVRQAGSLWGLALCHRHRPNDQTEAALQKGFSFWLDQTIEGPVPGTLLVRYGNDPKVSTGTVALVALAIVEYLKTDTPIPAARRQMLTEKLEGFLKYLVWTQRDNGLFADSYTPATKTRSSGSSPYYDGETLLCLCKAARQLGYDFLVPVIEKAARATANTYLVQAWKARKDMTLTKGFYQWGSMSFLEYFLAGWKEADLYADVTLTLGWWMMHVHETLDRGRNHAYAVEGLVSAYAIAKERGDILAMTDLLYVIDRSLYKLTAWQIGGPLVHANPFLSAHPTDDPAAIGGIMNAARAWPGRPRHPGDTQHELRIDVTQHQMHAVILAMEHVYGVR</sequence>
<organism evidence="2 3">
    <name type="scientific">Desulfosudis oleivorans (strain DSM 6200 / JCM 39069 / Hxd3)</name>
    <name type="common">Desulfococcus oleovorans</name>
    <dbReference type="NCBI Taxonomy" id="96561"/>
    <lineage>
        <taxon>Bacteria</taxon>
        <taxon>Pseudomonadati</taxon>
        <taxon>Thermodesulfobacteriota</taxon>
        <taxon>Desulfobacteria</taxon>
        <taxon>Desulfobacterales</taxon>
        <taxon>Desulfosudaceae</taxon>
        <taxon>Desulfosudis</taxon>
    </lineage>
</organism>
<name>A8ZW97_DESOH</name>
<gene>
    <name evidence="2" type="ordered locus">Dole_2527</name>
</gene>
<feature type="chain" id="PRO_5002731401" evidence="1">
    <location>
        <begin position="22"/>
        <end position="484"/>
    </location>
</feature>
<keyword evidence="1" id="KW-0732">Signal</keyword>
<accession>A8ZW97</accession>
<evidence type="ECO:0000256" key="1">
    <source>
        <dbReference type="SAM" id="SignalP"/>
    </source>
</evidence>
<dbReference type="AlphaFoldDB" id="A8ZW97"/>
<keyword evidence="3" id="KW-1185">Reference proteome</keyword>
<reference evidence="2 3" key="1">
    <citation type="submission" date="2007-10" db="EMBL/GenBank/DDBJ databases">
        <title>Complete sequence of Desulfococcus oleovorans Hxd3.</title>
        <authorList>
            <consortium name="US DOE Joint Genome Institute"/>
            <person name="Copeland A."/>
            <person name="Lucas S."/>
            <person name="Lapidus A."/>
            <person name="Barry K."/>
            <person name="Glavina del Rio T."/>
            <person name="Dalin E."/>
            <person name="Tice H."/>
            <person name="Pitluck S."/>
            <person name="Kiss H."/>
            <person name="Brettin T."/>
            <person name="Bruce D."/>
            <person name="Detter J.C."/>
            <person name="Han C."/>
            <person name="Schmutz J."/>
            <person name="Larimer F."/>
            <person name="Land M."/>
            <person name="Hauser L."/>
            <person name="Kyrpides N."/>
            <person name="Kim E."/>
            <person name="Wawrik B."/>
            <person name="Richardson P."/>
        </authorList>
    </citation>
    <scope>NUCLEOTIDE SEQUENCE [LARGE SCALE GENOMIC DNA]</scope>
    <source>
        <strain evidence="3">DSM 6200 / JCM 39069 / Hxd3</strain>
    </source>
</reference>
<dbReference type="EMBL" id="CP000859">
    <property type="protein sequence ID" value="ABW68331.1"/>
    <property type="molecule type" value="Genomic_DNA"/>
</dbReference>
<evidence type="ECO:0000313" key="3">
    <source>
        <dbReference type="Proteomes" id="UP000008561"/>
    </source>
</evidence>